<comment type="function">
    <text evidence="14">Provides the precursors necessary for DNA synthesis. Catalyzes the biosynthesis of deoxyribonucleotides from the corresponding ribonucleotides.</text>
</comment>
<dbReference type="InterPro" id="IPR036844">
    <property type="entry name" value="Hint_dom_sf"/>
</dbReference>
<dbReference type="Pfam" id="PF00317">
    <property type="entry name" value="Ribonuc_red_lgN"/>
    <property type="match status" value="1"/>
</dbReference>
<keyword evidence="8" id="KW-0651">Protein splicing</keyword>
<dbReference type="PANTHER" id="PTHR43371">
    <property type="entry name" value="VITAMIN B12-DEPENDENT RIBONUCLEOTIDE REDUCTASE"/>
    <property type="match status" value="1"/>
</dbReference>
<evidence type="ECO:0000313" key="16">
    <source>
        <dbReference type="EMBL" id="HFC96920.1"/>
    </source>
</evidence>
<dbReference type="InterPro" id="IPR004042">
    <property type="entry name" value="Intein_endonuc_central"/>
</dbReference>
<dbReference type="Gene3D" id="3.10.28.10">
    <property type="entry name" value="Homing endonucleases"/>
    <property type="match status" value="1"/>
</dbReference>
<dbReference type="InterPro" id="IPR030934">
    <property type="entry name" value="Intein_C"/>
</dbReference>
<dbReference type="InterPro" id="IPR008926">
    <property type="entry name" value="RNR_R1-su_N"/>
</dbReference>
<dbReference type="InterPro" id="IPR006141">
    <property type="entry name" value="Intein_N"/>
</dbReference>
<evidence type="ECO:0000256" key="14">
    <source>
        <dbReference type="RuleBase" id="RU003410"/>
    </source>
</evidence>
<evidence type="ECO:0000256" key="11">
    <source>
        <dbReference type="ARBA" id="ARBA00023157"/>
    </source>
</evidence>
<keyword evidence="11" id="KW-1015">Disulfide bond</keyword>
<dbReference type="InterPro" id="IPR000788">
    <property type="entry name" value="RNR_lg_C"/>
</dbReference>
<evidence type="ECO:0000256" key="3">
    <source>
        <dbReference type="ARBA" id="ARBA00012274"/>
    </source>
</evidence>
<dbReference type="Gene3D" id="3.20.70.20">
    <property type="match status" value="2"/>
</dbReference>
<comment type="similarity">
    <text evidence="14">Belongs to the ribonucleoside diphosphate reductase large chain family.</text>
</comment>
<protein>
    <recommendedName>
        <fullName evidence="3 14">Ribonucleoside-diphosphate reductase</fullName>
        <ecNumber evidence="3 14">1.17.4.1</ecNumber>
    </recommendedName>
</protein>
<evidence type="ECO:0000256" key="2">
    <source>
        <dbReference type="ARBA" id="ARBA00007405"/>
    </source>
</evidence>
<dbReference type="SUPFAM" id="SSF48168">
    <property type="entry name" value="R1 subunit of ribonucleotide reductase, N-terminal domain"/>
    <property type="match status" value="1"/>
</dbReference>
<comment type="cofactor">
    <cofactor evidence="1">
        <name>adenosylcob(III)alamin</name>
        <dbReference type="ChEBI" id="CHEBI:18408"/>
    </cofactor>
</comment>
<accession>A0A7C3GPZ3</accession>
<dbReference type="InterPro" id="IPR027434">
    <property type="entry name" value="Homing_endonucl"/>
</dbReference>
<keyword evidence="12" id="KW-0170">Cobalt</keyword>
<dbReference type="GO" id="GO:0009263">
    <property type="term" value="P:deoxyribonucleotide biosynthetic process"/>
    <property type="evidence" value="ECO:0007669"/>
    <property type="project" value="UniProtKB-KW"/>
</dbReference>
<dbReference type="GO" id="GO:0004519">
    <property type="term" value="F:endonuclease activity"/>
    <property type="evidence" value="ECO:0007669"/>
    <property type="project" value="InterPro"/>
</dbReference>
<dbReference type="GO" id="GO:0005524">
    <property type="term" value="F:ATP binding"/>
    <property type="evidence" value="ECO:0007669"/>
    <property type="project" value="InterPro"/>
</dbReference>
<dbReference type="SUPFAM" id="SSF55608">
    <property type="entry name" value="Homing endonucleases"/>
    <property type="match status" value="1"/>
</dbReference>
<dbReference type="InterPro" id="IPR003586">
    <property type="entry name" value="Hint_dom_C"/>
</dbReference>
<dbReference type="GO" id="GO:0071897">
    <property type="term" value="P:DNA biosynthetic process"/>
    <property type="evidence" value="ECO:0007669"/>
    <property type="project" value="UniProtKB-KW"/>
</dbReference>
<proteinExistence type="inferred from homology"/>
<dbReference type="GO" id="GO:0016539">
    <property type="term" value="P:intein-mediated protein splicing"/>
    <property type="evidence" value="ECO:0007669"/>
    <property type="project" value="InterPro"/>
</dbReference>
<dbReference type="NCBIfam" id="TIGR01443">
    <property type="entry name" value="intein_Cterm"/>
    <property type="match status" value="1"/>
</dbReference>
<keyword evidence="4" id="KW-0846">Cobalamin</keyword>
<dbReference type="PROSITE" id="PS50817">
    <property type="entry name" value="INTEIN_N_TER"/>
    <property type="match status" value="1"/>
</dbReference>
<dbReference type="CDD" id="cd00081">
    <property type="entry name" value="Hint"/>
    <property type="match status" value="1"/>
</dbReference>
<feature type="domain" description="DOD-type homing endonuclease" evidence="15">
    <location>
        <begin position="391"/>
        <end position="489"/>
    </location>
</feature>
<dbReference type="Proteomes" id="UP000886043">
    <property type="component" value="Unassembled WGS sequence"/>
</dbReference>
<dbReference type="CDD" id="cd02888">
    <property type="entry name" value="RNR_II_dimer"/>
    <property type="match status" value="1"/>
</dbReference>
<keyword evidence="7" id="KW-0068">Autocatalytic cleavage</keyword>
<comment type="caution">
    <text evidence="16">The sequence shown here is derived from an EMBL/GenBank/DDBJ whole genome shotgun (WGS) entry which is preliminary data.</text>
</comment>
<evidence type="ECO:0000256" key="4">
    <source>
        <dbReference type="ARBA" id="ARBA00022628"/>
    </source>
</evidence>
<organism evidence="16">
    <name type="scientific">Thermosulfurimonas dismutans</name>
    <dbReference type="NCBI Taxonomy" id="999894"/>
    <lineage>
        <taxon>Bacteria</taxon>
        <taxon>Pseudomonadati</taxon>
        <taxon>Thermodesulfobacteriota</taxon>
        <taxon>Thermodesulfobacteria</taxon>
        <taxon>Thermodesulfobacteriales</taxon>
        <taxon>Thermodesulfobacteriaceae</taxon>
        <taxon>Thermosulfurimonas</taxon>
    </lineage>
</organism>
<evidence type="ECO:0000259" key="15">
    <source>
        <dbReference type="PROSITE" id="PS50819"/>
    </source>
</evidence>
<dbReference type="PROSITE" id="PS50819">
    <property type="entry name" value="INTEIN_ENDONUCLEASE"/>
    <property type="match status" value="1"/>
</dbReference>
<evidence type="ECO:0000256" key="8">
    <source>
        <dbReference type="ARBA" id="ARBA00023000"/>
    </source>
</evidence>
<dbReference type="Pfam" id="PF02867">
    <property type="entry name" value="Ribonuc_red_lgC"/>
    <property type="match status" value="1"/>
</dbReference>
<dbReference type="GO" id="GO:0004748">
    <property type="term" value="F:ribonucleoside-diphosphate reductase activity, thioredoxin disulfide as acceptor"/>
    <property type="evidence" value="ECO:0007669"/>
    <property type="project" value="UniProtKB-EC"/>
</dbReference>
<keyword evidence="10 14" id="KW-0215">Deoxyribonucleotide synthesis</keyword>
<keyword evidence="9 14" id="KW-0560">Oxidoreductase</keyword>
<dbReference type="EMBL" id="DRMH01000008">
    <property type="protein sequence ID" value="HFC96920.1"/>
    <property type="molecule type" value="Genomic_DNA"/>
</dbReference>
<dbReference type="InterPro" id="IPR006142">
    <property type="entry name" value="INTEIN"/>
</dbReference>
<evidence type="ECO:0000256" key="13">
    <source>
        <dbReference type="ARBA" id="ARBA00047754"/>
    </source>
</evidence>
<dbReference type="SMART" id="SM00305">
    <property type="entry name" value="HintC"/>
    <property type="match status" value="1"/>
</dbReference>
<evidence type="ECO:0000256" key="1">
    <source>
        <dbReference type="ARBA" id="ARBA00001922"/>
    </source>
</evidence>
<evidence type="ECO:0000256" key="10">
    <source>
        <dbReference type="ARBA" id="ARBA00023116"/>
    </source>
</evidence>
<dbReference type="Pfam" id="PF14528">
    <property type="entry name" value="LAGLIDADG_3"/>
    <property type="match status" value="1"/>
</dbReference>
<dbReference type="InterPro" id="IPR050862">
    <property type="entry name" value="RdRp_reductase_class-2"/>
</dbReference>
<reference evidence="16" key="1">
    <citation type="journal article" date="2020" name="mSystems">
        <title>Genome- and Community-Level Interaction Insights into Carbon Utilization and Element Cycling Functions of Hydrothermarchaeota in Hydrothermal Sediment.</title>
        <authorList>
            <person name="Zhou Z."/>
            <person name="Liu Y."/>
            <person name="Xu W."/>
            <person name="Pan J."/>
            <person name="Luo Z.H."/>
            <person name="Li M."/>
        </authorList>
    </citation>
    <scope>NUCLEOTIDE SEQUENCE [LARGE SCALE GENOMIC DNA]</scope>
    <source>
        <strain evidence="16">HyVt-483</strain>
    </source>
</reference>
<evidence type="ECO:0000256" key="9">
    <source>
        <dbReference type="ARBA" id="ARBA00023002"/>
    </source>
</evidence>
<dbReference type="PRINTS" id="PR00379">
    <property type="entry name" value="INTEIN"/>
</dbReference>
<dbReference type="EC" id="1.17.4.1" evidence="3 14"/>
<dbReference type="Gene3D" id="2.170.16.10">
    <property type="entry name" value="Hedgehog/Intein (Hint) domain"/>
    <property type="match status" value="1"/>
</dbReference>
<name>A0A7C3GPZ3_9BACT</name>
<dbReference type="InterPro" id="IPR004860">
    <property type="entry name" value="LAGLIDADG_dom"/>
</dbReference>
<evidence type="ECO:0000256" key="12">
    <source>
        <dbReference type="ARBA" id="ARBA00023285"/>
    </source>
</evidence>
<dbReference type="InterPro" id="IPR003587">
    <property type="entry name" value="Hint_dom_N"/>
</dbReference>
<dbReference type="InterPro" id="IPR013344">
    <property type="entry name" value="RNR_NrdJ/NrdZ"/>
</dbReference>
<sequence length="909" mass="101988">MKLPRTELPLRESALRVLAYRYLVRDEKGRVVETPEEMFWRVARAVAEAERIFGEDPEEWAERFYRLLASLDFLPNSPTLMNAGLPLGQLSACFVLPVEDSLEAIFEALKAAALIHKSGGGTGFSFSRLRPRGDMVRSTQGVASGPVSFMRVFNAATEAIKQGGKRRGANMGILRIDHPDIEEFIRIKSDPAELTNFNLSVAITDAFMEAWQRDEVFPLINPRTGREVRRVKARKLFDLLVENAWRTGDPGVIFIDTINRANPTPLLGEIESTNPCLPGDTWIMTSEGPRRIKDLLHRPFICRLDGRDYPSPEGFFSTGRRPLYLIRTREGFTLRATENHPLLRVSGLTGGSPKAEWVAVRRLRPGDRLRLNLHLRSPFWPGEGGFEEGYLLGLLCAKGDLEEDRPRKKEDREGAFLRDLARDFGLESGGGSPALEQASSSFYRGFLRALFDTAASVRNEEEGGLGLRLRLSEVDLLQMVQRMLLRLGIFSRLQPSGSEEGPRSRKTLIISGGSLRRFEERVGFSHPGRNRRLRELLSRYGDVPEAEEFVVEVSEIVPAGEEEVYDCRVPGINAFDANGFVVHNCGEQPLLPYESCNLGSINLSRFVREGRVDYPRLRETVHLAVRFLDDVIEVNRFPLPQIARMTRLTRKIGLGVMGFADMLIQMGIPYSSDQAVRVAEEVMAFIERESLAESRRLAEKRGSFPAFPGSIWDRKGFPALRNATTTTIAPTGTLSLIAGTSSGIEPLFALVYRRRALDGVEWTEVHPGFLRALEERGLYREDLIQEILETGGLAGVKGIPEDLRRLFVTAFEIPPERHLAIQAAFQRHTHNAVSKTVNLPAGVSREEVARIYLRAYTLGLKGVTVYRYGSRPEQVLRLARERVCPECGEPLSQQPYCVFCTGCPHPECG</sequence>
<evidence type="ECO:0000256" key="5">
    <source>
        <dbReference type="ARBA" id="ARBA00022634"/>
    </source>
</evidence>
<dbReference type="InterPro" id="IPR013509">
    <property type="entry name" value="RNR_lsu_N"/>
</dbReference>
<dbReference type="SUPFAM" id="SSF51294">
    <property type="entry name" value="Hedgehog/intein (Hint) domain"/>
    <property type="match status" value="1"/>
</dbReference>
<dbReference type="PANTHER" id="PTHR43371:SF1">
    <property type="entry name" value="RIBONUCLEOSIDE-DIPHOSPHATE REDUCTASE"/>
    <property type="match status" value="1"/>
</dbReference>
<comment type="similarity">
    <text evidence="2">Belongs to the ribonucleoside diphosphate reductase class-2 family.</text>
</comment>
<keyword evidence="5" id="KW-0237">DNA synthesis</keyword>
<evidence type="ECO:0000256" key="7">
    <source>
        <dbReference type="ARBA" id="ARBA00022813"/>
    </source>
</evidence>
<dbReference type="SMART" id="SM00306">
    <property type="entry name" value="HintN"/>
    <property type="match status" value="1"/>
</dbReference>
<dbReference type="SUPFAM" id="SSF51998">
    <property type="entry name" value="PFL-like glycyl radical enzymes"/>
    <property type="match status" value="1"/>
</dbReference>
<dbReference type="GO" id="GO:0031419">
    <property type="term" value="F:cobalamin binding"/>
    <property type="evidence" value="ECO:0007669"/>
    <property type="project" value="UniProtKB-KW"/>
</dbReference>
<comment type="catalytic activity">
    <reaction evidence="13 14">
        <text>a 2'-deoxyribonucleoside 5'-diphosphate + [thioredoxin]-disulfide + H2O = a ribonucleoside 5'-diphosphate + [thioredoxin]-dithiol</text>
        <dbReference type="Rhea" id="RHEA:23252"/>
        <dbReference type="Rhea" id="RHEA-COMP:10698"/>
        <dbReference type="Rhea" id="RHEA-COMP:10700"/>
        <dbReference type="ChEBI" id="CHEBI:15377"/>
        <dbReference type="ChEBI" id="CHEBI:29950"/>
        <dbReference type="ChEBI" id="CHEBI:50058"/>
        <dbReference type="ChEBI" id="CHEBI:57930"/>
        <dbReference type="ChEBI" id="CHEBI:73316"/>
        <dbReference type="EC" id="1.17.4.1"/>
    </reaction>
</comment>
<evidence type="ECO:0000256" key="6">
    <source>
        <dbReference type="ARBA" id="ARBA00022741"/>
    </source>
</evidence>
<keyword evidence="6" id="KW-0547">Nucleotide-binding</keyword>
<gene>
    <name evidence="16" type="ORF">ENJ40_00480</name>
</gene>
<dbReference type="PROSITE" id="PS50818">
    <property type="entry name" value="INTEIN_C_TER"/>
    <property type="match status" value="1"/>
</dbReference>
<dbReference type="UniPathway" id="UPA00326"/>
<dbReference type="AlphaFoldDB" id="A0A7C3GPZ3"/>